<protein>
    <recommendedName>
        <fullName evidence="4">Centrosomin N-terminal motif 1 domain-containing protein</fullName>
    </recommendedName>
</protein>
<dbReference type="Pfam" id="PF07989">
    <property type="entry name" value="Cnn_1N"/>
    <property type="match status" value="1"/>
</dbReference>
<dbReference type="PANTHER" id="PTHR46930:SF1">
    <property type="entry name" value="CDK5 REGULATORY SUBUNIT-ASSOCIATED PROTEIN 2"/>
    <property type="match status" value="1"/>
</dbReference>
<keyword evidence="6" id="KW-1185">Reference proteome</keyword>
<evidence type="ECO:0000256" key="3">
    <source>
        <dbReference type="SAM" id="Coils"/>
    </source>
</evidence>
<dbReference type="Ensembl" id="ENSVKKT00000027087.1">
    <property type="protein sequence ID" value="ENSVKKP00000026441.1"/>
    <property type="gene ID" value="ENSVKKG00000017249.1"/>
</dbReference>
<dbReference type="GO" id="GO:0035371">
    <property type="term" value="C:microtubule plus-end"/>
    <property type="evidence" value="ECO:0007669"/>
    <property type="project" value="TreeGrafter"/>
</dbReference>
<dbReference type="Proteomes" id="UP000694545">
    <property type="component" value="Unplaced"/>
</dbReference>
<dbReference type="AlphaFoldDB" id="A0A8D2LTX9"/>
<dbReference type="InterPro" id="IPR042791">
    <property type="entry name" value="CDK5RAP2"/>
</dbReference>
<evidence type="ECO:0000256" key="2">
    <source>
        <dbReference type="ARBA" id="ARBA00022490"/>
    </source>
</evidence>
<comment type="subcellular location">
    <subcellularLocation>
        <location evidence="1">Cytoplasm</location>
    </subcellularLocation>
</comment>
<evidence type="ECO:0000313" key="6">
    <source>
        <dbReference type="Proteomes" id="UP000694545"/>
    </source>
</evidence>
<accession>A0A8D2LTX9</accession>
<proteinExistence type="predicted"/>
<dbReference type="GO" id="GO:0090266">
    <property type="term" value="P:regulation of mitotic cell cycle spindle assembly checkpoint"/>
    <property type="evidence" value="ECO:0007669"/>
    <property type="project" value="TreeGrafter"/>
</dbReference>
<sequence>RVLTDVPSRLTCFYCGLKFVVLPDVAEETISPSRVRTMKDFETQITELRKENFNLKLRIYFLEEHMQQKFDGPNEDICRVNIELKVELESLKRELQERERLLVKASKAVESLAQGGDAEVQALKEEMQKKAQQVECLASRMKILEEDLRVAQEETGKALAVTEQERVLRLAAERQLSLRASVPPKEAEVLTSVLWFRCNGRPWLSALRASHAKPSACVFLPSLFCARVGDQKPLLPVVNKLQ</sequence>
<feature type="domain" description="Centrosomin N-terminal motif 1" evidence="4">
    <location>
        <begin position="37"/>
        <end position="110"/>
    </location>
</feature>
<keyword evidence="3" id="KW-0175">Coiled coil</keyword>
<dbReference type="GO" id="GO:0000242">
    <property type="term" value="C:pericentriolar material"/>
    <property type="evidence" value="ECO:0007669"/>
    <property type="project" value="TreeGrafter"/>
</dbReference>
<dbReference type="GO" id="GO:0097431">
    <property type="term" value="C:mitotic spindle pole"/>
    <property type="evidence" value="ECO:0007669"/>
    <property type="project" value="TreeGrafter"/>
</dbReference>
<reference evidence="5" key="2">
    <citation type="submission" date="2025-09" db="UniProtKB">
        <authorList>
            <consortium name="Ensembl"/>
        </authorList>
    </citation>
    <scope>IDENTIFICATION</scope>
</reference>
<dbReference type="GO" id="GO:0005737">
    <property type="term" value="C:cytoplasm"/>
    <property type="evidence" value="ECO:0007669"/>
    <property type="project" value="UniProtKB-SubCell"/>
</dbReference>
<dbReference type="InterPro" id="IPR012943">
    <property type="entry name" value="Cnn_1N"/>
</dbReference>
<dbReference type="GO" id="GO:0007059">
    <property type="term" value="P:chromosome segregation"/>
    <property type="evidence" value="ECO:0007669"/>
    <property type="project" value="TreeGrafter"/>
</dbReference>
<reference evidence="5" key="1">
    <citation type="submission" date="2025-08" db="UniProtKB">
        <authorList>
            <consortium name="Ensembl"/>
        </authorList>
    </citation>
    <scope>IDENTIFICATION</scope>
</reference>
<dbReference type="GO" id="GO:0008017">
    <property type="term" value="F:microtubule binding"/>
    <property type="evidence" value="ECO:0007669"/>
    <property type="project" value="TreeGrafter"/>
</dbReference>
<dbReference type="GO" id="GO:0001578">
    <property type="term" value="P:microtubule bundle formation"/>
    <property type="evidence" value="ECO:0007669"/>
    <property type="project" value="TreeGrafter"/>
</dbReference>
<dbReference type="GO" id="GO:0007099">
    <property type="term" value="P:centriole replication"/>
    <property type="evidence" value="ECO:0007669"/>
    <property type="project" value="TreeGrafter"/>
</dbReference>
<name>A0A8D2LTX9_VARKO</name>
<evidence type="ECO:0000313" key="5">
    <source>
        <dbReference type="Ensembl" id="ENSVKKP00000026441.1"/>
    </source>
</evidence>
<feature type="coiled-coil region" evidence="3">
    <location>
        <begin position="38"/>
        <end position="154"/>
    </location>
</feature>
<evidence type="ECO:0000256" key="1">
    <source>
        <dbReference type="ARBA" id="ARBA00004496"/>
    </source>
</evidence>
<evidence type="ECO:0000259" key="4">
    <source>
        <dbReference type="Pfam" id="PF07989"/>
    </source>
</evidence>
<dbReference type="PANTHER" id="PTHR46930">
    <property type="entry name" value="CDK5 REGULATORY SUBUNIT-ASSOCIATED PROTEIN 2"/>
    <property type="match status" value="1"/>
</dbReference>
<dbReference type="GO" id="GO:0046600">
    <property type="term" value="P:negative regulation of centriole replication"/>
    <property type="evidence" value="ECO:0007669"/>
    <property type="project" value="TreeGrafter"/>
</dbReference>
<organism evidence="5 6">
    <name type="scientific">Varanus komodoensis</name>
    <name type="common">Komodo dragon</name>
    <dbReference type="NCBI Taxonomy" id="61221"/>
    <lineage>
        <taxon>Eukaryota</taxon>
        <taxon>Metazoa</taxon>
        <taxon>Chordata</taxon>
        <taxon>Craniata</taxon>
        <taxon>Vertebrata</taxon>
        <taxon>Euteleostomi</taxon>
        <taxon>Lepidosauria</taxon>
        <taxon>Squamata</taxon>
        <taxon>Bifurcata</taxon>
        <taxon>Unidentata</taxon>
        <taxon>Episquamata</taxon>
        <taxon>Toxicofera</taxon>
        <taxon>Anguimorpha</taxon>
        <taxon>Paleoanguimorpha</taxon>
        <taxon>Varanoidea</taxon>
        <taxon>Varanidae</taxon>
        <taxon>Varanus</taxon>
    </lineage>
</organism>
<keyword evidence="2" id="KW-0963">Cytoplasm</keyword>
<dbReference type="GO" id="GO:0000132">
    <property type="term" value="P:establishment of mitotic spindle orientation"/>
    <property type="evidence" value="ECO:0007669"/>
    <property type="project" value="TreeGrafter"/>
</dbReference>
<dbReference type="GO" id="GO:0043015">
    <property type="term" value="F:gamma-tubulin binding"/>
    <property type="evidence" value="ECO:0007669"/>
    <property type="project" value="TreeGrafter"/>
</dbReference>